<reference evidence="4 5" key="1">
    <citation type="submission" date="2020-08" db="EMBL/GenBank/DDBJ databases">
        <title>Genomic Encyclopedia of Type Strains, Phase IV (KMG-IV): sequencing the most valuable type-strain genomes for metagenomic binning, comparative biology and taxonomic classification.</title>
        <authorList>
            <person name="Goeker M."/>
        </authorList>
    </citation>
    <scope>NUCLEOTIDE SEQUENCE [LARGE SCALE GENOMIC DNA]</scope>
    <source>
        <strain evidence="4 5">DSM 24163</strain>
    </source>
</reference>
<dbReference type="PANTHER" id="PTHR11731">
    <property type="entry name" value="PROTEASE FAMILY S9B,C DIPEPTIDYL-PEPTIDASE IV-RELATED"/>
    <property type="match status" value="1"/>
</dbReference>
<dbReference type="Pfam" id="PF07676">
    <property type="entry name" value="PD40"/>
    <property type="match status" value="1"/>
</dbReference>
<protein>
    <submittedName>
        <fullName evidence="4">Dipeptidyl aminopeptidase/acylaminoacyl peptidase</fullName>
    </submittedName>
</protein>
<dbReference type="SUPFAM" id="SSF53474">
    <property type="entry name" value="alpha/beta-Hydrolases"/>
    <property type="match status" value="1"/>
</dbReference>
<evidence type="ECO:0000256" key="1">
    <source>
        <dbReference type="SAM" id="SignalP"/>
    </source>
</evidence>
<sequence length="788" mass="87883">MRLTALALLLLPLSSVQAATPLTMEQIMADPDWIGPAVESPYWSLDGKRVLYSLKREGSPLRDVHAVDVATGTSSKLDDAALASLDGGEPVYEPGSRNRVLFVRNGDVFLRDRASGALTQLTRTDAVESSPRFRADGRAALFQSGDDWMSVDLGTRLVSTLAVLKTEKDPDAAPEPDALRDMQLRLIATLAKERADRDALKAQDAARRGVDPSRAPAPIYLGEKLRIVSSALSPDARWLLVATAPQGDEATDGRGGKMPRYVTESGYEEVEDVRTRVGRNAPQPHTLWRVDLVTRAITQFKTDPLPGIAVDPLAELRRKAGKDALEGNRGTRVEGLRFSADGTRAAVMLRSIDMKDRWIATVTAQATALAPLHRLSNSAWSSWDFNEFDWLPDNRTLWYLSEETGFSHLYTVVPGSKPTKLTKGRWEVSGATLSADGTRFLFLCNRTWPGDYEVCAKPLDGGAIGELTALDGVEGFEQSPDGRQLLVRYSSSYLPQQIALVPAAGGEARVLTDTRNAAFRAIDWLQPRIVQVPSSHVKSPIWSKFYRPQTLEPGRKYPIVLFVHGAGYLQNTHAKYPNYFREQMFHNLLVQQGYLVLDMDYRASAGYGRDWRTAIYRQMGHPELEDLVDGVNWLVTEQQGDADNVGVYGGSYGGFMTFMALFRAPEVFKAGAALRPVTDWTQYNHDYTAAILNTPDIDPEAYARSSPIEYADAFRGHMLIAHGMIDDNVFYQDSVRLAQRLIELKKENWELASYPLERHAFVHADAWLDEYRRVYKLFERTLKPAAQR</sequence>
<dbReference type="SUPFAM" id="SSF82171">
    <property type="entry name" value="DPP6 N-terminal domain-like"/>
    <property type="match status" value="1"/>
</dbReference>
<dbReference type="Gene3D" id="2.120.10.30">
    <property type="entry name" value="TolB, C-terminal domain"/>
    <property type="match status" value="1"/>
</dbReference>
<gene>
    <name evidence="4" type="ORF">HNQ52_001386</name>
</gene>
<evidence type="ECO:0000259" key="3">
    <source>
        <dbReference type="Pfam" id="PF00930"/>
    </source>
</evidence>
<keyword evidence="5" id="KW-1185">Reference proteome</keyword>
<feature type="signal peptide" evidence="1">
    <location>
        <begin position="1"/>
        <end position="18"/>
    </location>
</feature>
<evidence type="ECO:0000313" key="4">
    <source>
        <dbReference type="EMBL" id="MBB5207857.1"/>
    </source>
</evidence>
<dbReference type="Pfam" id="PF00326">
    <property type="entry name" value="Peptidase_S9"/>
    <property type="match status" value="1"/>
</dbReference>
<dbReference type="InterPro" id="IPR011042">
    <property type="entry name" value="6-blade_b-propeller_TolB-like"/>
</dbReference>
<dbReference type="GO" id="GO:0004177">
    <property type="term" value="F:aminopeptidase activity"/>
    <property type="evidence" value="ECO:0007669"/>
    <property type="project" value="UniProtKB-KW"/>
</dbReference>
<feature type="domain" description="Peptidase S9 prolyl oligopeptidase catalytic" evidence="2">
    <location>
        <begin position="588"/>
        <end position="783"/>
    </location>
</feature>
<dbReference type="Proteomes" id="UP000521199">
    <property type="component" value="Unassembled WGS sequence"/>
</dbReference>
<dbReference type="Gene3D" id="3.40.50.1820">
    <property type="entry name" value="alpha/beta hydrolase"/>
    <property type="match status" value="1"/>
</dbReference>
<evidence type="ECO:0000259" key="2">
    <source>
        <dbReference type="Pfam" id="PF00326"/>
    </source>
</evidence>
<proteinExistence type="predicted"/>
<dbReference type="Pfam" id="PF00930">
    <property type="entry name" value="DPPIV_N"/>
    <property type="match status" value="1"/>
</dbReference>
<dbReference type="GO" id="GO:0008236">
    <property type="term" value="F:serine-type peptidase activity"/>
    <property type="evidence" value="ECO:0007669"/>
    <property type="project" value="InterPro"/>
</dbReference>
<evidence type="ECO:0000313" key="5">
    <source>
        <dbReference type="Proteomes" id="UP000521199"/>
    </source>
</evidence>
<dbReference type="InterPro" id="IPR001375">
    <property type="entry name" value="Peptidase_S9_cat"/>
</dbReference>
<keyword evidence="1" id="KW-0732">Signal</keyword>
<dbReference type="InterPro" id="IPR050278">
    <property type="entry name" value="Serine_Prot_S9B/DPPIV"/>
</dbReference>
<dbReference type="RefSeq" id="WP_183960375.1">
    <property type="nucleotide sequence ID" value="NZ_JACHHP010000002.1"/>
</dbReference>
<dbReference type="InterPro" id="IPR002469">
    <property type="entry name" value="Peptidase_S9B_N"/>
</dbReference>
<dbReference type="AlphaFoldDB" id="A0A7W8D6Z6"/>
<accession>A0A7W8D6Z6</accession>
<keyword evidence="4" id="KW-0031">Aminopeptidase</keyword>
<dbReference type="PANTHER" id="PTHR11731:SF193">
    <property type="entry name" value="DIPEPTIDYL PEPTIDASE 9"/>
    <property type="match status" value="1"/>
</dbReference>
<organism evidence="4 5">
    <name type="scientific">Chiayiivirga flava</name>
    <dbReference type="NCBI Taxonomy" id="659595"/>
    <lineage>
        <taxon>Bacteria</taxon>
        <taxon>Pseudomonadati</taxon>
        <taxon>Pseudomonadota</taxon>
        <taxon>Gammaproteobacteria</taxon>
        <taxon>Lysobacterales</taxon>
        <taxon>Lysobacteraceae</taxon>
        <taxon>Chiayiivirga</taxon>
    </lineage>
</organism>
<dbReference type="EMBL" id="JACHHP010000002">
    <property type="protein sequence ID" value="MBB5207857.1"/>
    <property type="molecule type" value="Genomic_DNA"/>
</dbReference>
<dbReference type="InterPro" id="IPR011659">
    <property type="entry name" value="WD40"/>
</dbReference>
<dbReference type="GO" id="GO:0008239">
    <property type="term" value="F:dipeptidyl-peptidase activity"/>
    <property type="evidence" value="ECO:0007669"/>
    <property type="project" value="TreeGrafter"/>
</dbReference>
<feature type="domain" description="Dipeptidylpeptidase IV N-terminal" evidence="3">
    <location>
        <begin position="340"/>
        <end position="495"/>
    </location>
</feature>
<keyword evidence="4" id="KW-0645">Protease</keyword>
<dbReference type="Gene3D" id="2.140.10.30">
    <property type="entry name" value="Dipeptidylpeptidase IV, N-terminal domain"/>
    <property type="match status" value="1"/>
</dbReference>
<dbReference type="GO" id="GO:0006508">
    <property type="term" value="P:proteolysis"/>
    <property type="evidence" value="ECO:0007669"/>
    <property type="project" value="InterPro"/>
</dbReference>
<feature type="chain" id="PRO_5031139213" evidence="1">
    <location>
        <begin position="19"/>
        <end position="788"/>
    </location>
</feature>
<name>A0A7W8D6Z6_9GAMM</name>
<keyword evidence="4" id="KW-0378">Hydrolase</keyword>
<dbReference type="InterPro" id="IPR029058">
    <property type="entry name" value="AB_hydrolase_fold"/>
</dbReference>
<comment type="caution">
    <text evidence="4">The sequence shown here is derived from an EMBL/GenBank/DDBJ whole genome shotgun (WGS) entry which is preliminary data.</text>
</comment>